<proteinExistence type="predicted"/>
<dbReference type="InParanoid" id="E3J9R4"/>
<evidence type="ECO:0000313" key="3">
    <source>
        <dbReference type="EMBL" id="ADP84567.1"/>
    </source>
</evidence>
<gene>
    <name evidence="3" type="ordered locus">FraEuI1c_6593</name>
</gene>
<evidence type="ECO:0000313" key="4">
    <source>
        <dbReference type="Proteomes" id="UP000002484"/>
    </source>
</evidence>
<reference evidence="3 4" key="1">
    <citation type="submission" date="2010-10" db="EMBL/GenBank/DDBJ databases">
        <title>Complete sequence of Frankia sp. EuI1c.</title>
        <authorList>
            <consortium name="US DOE Joint Genome Institute"/>
            <person name="Lucas S."/>
            <person name="Copeland A."/>
            <person name="Lapidus A."/>
            <person name="Cheng J.-F."/>
            <person name="Bruce D."/>
            <person name="Goodwin L."/>
            <person name="Pitluck S."/>
            <person name="Chertkov O."/>
            <person name="Detter J.C."/>
            <person name="Han C."/>
            <person name="Tapia R."/>
            <person name="Land M."/>
            <person name="Hauser L."/>
            <person name="Jeffries C."/>
            <person name="Kyrpides N."/>
            <person name="Ivanova N."/>
            <person name="Mikhailova N."/>
            <person name="Beauchemin N."/>
            <person name="Sen A."/>
            <person name="Sur S.A."/>
            <person name="Gtari M."/>
            <person name="Wall L."/>
            <person name="Tisa L."/>
            <person name="Woyke T."/>
        </authorList>
    </citation>
    <scope>NUCLEOTIDE SEQUENCE [LARGE SCALE GENOMIC DNA]</scope>
    <source>
        <strain evidence="4">DSM 45817 / CECT 9037 / EuI1c</strain>
    </source>
</reference>
<feature type="domain" description="DUF305" evidence="2">
    <location>
        <begin position="48"/>
        <end position="214"/>
    </location>
</feature>
<evidence type="ECO:0000259" key="2">
    <source>
        <dbReference type="Pfam" id="PF03713"/>
    </source>
</evidence>
<dbReference type="Gene3D" id="1.20.1260.10">
    <property type="match status" value="1"/>
</dbReference>
<name>E3J9R4_PSEI1</name>
<dbReference type="KEGG" id="fri:FraEuI1c_6593"/>
<dbReference type="HOGENOM" id="CLU_074343_1_1_11"/>
<dbReference type="PANTHER" id="PTHR36933:SF1">
    <property type="entry name" value="SLL0788 PROTEIN"/>
    <property type="match status" value="1"/>
</dbReference>
<keyword evidence="4" id="KW-1185">Reference proteome</keyword>
<sequence length="217" mass="22406" precursor="true">MKRLFLLLAGVLAALVVAACGATSTGNTANASTTTGGTAAGAGHDTADVSFAQGMIAHHRQAIEMADLAGTRASSPDVKTLARKIREAQAPEITTMTGWLTSWGEPTAGPSPHGGMGNGAMPPTPTTPMHSVPMATSTASMGGMMSDADMALLGNASGRDFDRMFLTMMIQHHRGAIAMATTEQRDGRYSPATQLASSIITSQTAEITTMQTLLQKV</sequence>
<dbReference type="AlphaFoldDB" id="E3J9R4"/>
<accession>E3J9R4</accession>
<keyword evidence="1" id="KW-0732">Signal</keyword>
<organism evidence="3 4">
    <name type="scientific">Pseudofrankia inefficax (strain DSM 45817 / CECT 9037 / DDB 130130 / EuI1c)</name>
    <name type="common">Frankia inefficax</name>
    <dbReference type="NCBI Taxonomy" id="298654"/>
    <lineage>
        <taxon>Bacteria</taxon>
        <taxon>Bacillati</taxon>
        <taxon>Actinomycetota</taxon>
        <taxon>Actinomycetes</taxon>
        <taxon>Frankiales</taxon>
        <taxon>Frankiaceae</taxon>
        <taxon>Pseudofrankia</taxon>
    </lineage>
</organism>
<dbReference type="InterPro" id="IPR012347">
    <property type="entry name" value="Ferritin-like"/>
</dbReference>
<dbReference type="PANTHER" id="PTHR36933">
    <property type="entry name" value="SLL0788 PROTEIN"/>
    <property type="match status" value="1"/>
</dbReference>
<feature type="chain" id="PRO_5039220627" description="DUF305 domain-containing protein" evidence="1">
    <location>
        <begin position="19"/>
        <end position="217"/>
    </location>
</feature>
<dbReference type="eggNOG" id="COG3544">
    <property type="taxonomic scope" value="Bacteria"/>
</dbReference>
<protein>
    <recommendedName>
        <fullName evidence="2">DUF305 domain-containing protein</fullName>
    </recommendedName>
</protein>
<dbReference type="RefSeq" id="WP_013427678.1">
    <property type="nucleotide sequence ID" value="NC_014666.1"/>
</dbReference>
<dbReference type="EMBL" id="CP002299">
    <property type="protein sequence ID" value="ADP84567.1"/>
    <property type="molecule type" value="Genomic_DNA"/>
</dbReference>
<dbReference type="PROSITE" id="PS51257">
    <property type="entry name" value="PROKAR_LIPOPROTEIN"/>
    <property type="match status" value="1"/>
</dbReference>
<dbReference type="Proteomes" id="UP000002484">
    <property type="component" value="Chromosome"/>
</dbReference>
<feature type="signal peptide" evidence="1">
    <location>
        <begin position="1"/>
        <end position="18"/>
    </location>
</feature>
<dbReference type="STRING" id="298654.FraEuI1c_6593"/>
<dbReference type="Pfam" id="PF03713">
    <property type="entry name" value="DUF305"/>
    <property type="match status" value="1"/>
</dbReference>
<dbReference type="InterPro" id="IPR005183">
    <property type="entry name" value="DUF305_CopM-like"/>
</dbReference>
<evidence type="ECO:0000256" key="1">
    <source>
        <dbReference type="SAM" id="SignalP"/>
    </source>
</evidence>
<dbReference type="OrthoDB" id="26872at2"/>